<dbReference type="InterPro" id="IPR008920">
    <property type="entry name" value="TF_FadR/GntR_C"/>
</dbReference>
<dbReference type="InterPro" id="IPR011711">
    <property type="entry name" value="GntR_C"/>
</dbReference>
<proteinExistence type="predicted"/>
<sequence length="75" mass="9103">PFLSQFYNKLRNLSSLTRNITQRSILIEKKSQESHLTIINAIEERDEEKSEYCMREHLRTTCRLMADYFYPNLFK</sequence>
<keyword evidence="1" id="KW-0805">Transcription regulation</keyword>
<dbReference type="Pfam" id="PF07729">
    <property type="entry name" value="FCD"/>
    <property type="match status" value="1"/>
</dbReference>
<keyword evidence="2" id="KW-0238">DNA-binding</keyword>
<evidence type="ECO:0000256" key="3">
    <source>
        <dbReference type="ARBA" id="ARBA00023163"/>
    </source>
</evidence>
<keyword evidence="3" id="KW-0804">Transcription</keyword>
<evidence type="ECO:0000313" key="5">
    <source>
        <dbReference type="EMBL" id="GAI45978.1"/>
    </source>
</evidence>
<evidence type="ECO:0000256" key="2">
    <source>
        <dbReference type="ARBA" id="ARBA00023125"/>
    </source>
</evidence>
<dbReference type="SUPFAM" id="SSF48008">
    <property type="entry name" value="GntR ligand-binding domain-like"/>
    <property type="match status" value="1"/>
</dbReference>
<protein>
    <recommendedName>
        <fullName evidence="4">GntR C-terminal domain-containing protein</fullName>
    </recommendedName>
</protein>
<gene>
    <name evidence="5" type="ORF">S06H3_45345</name>
</gene>
<accession>X1NQY0</accession>
<evidence type="ECO:0000259" key="4">
    <source>
        <dbReference type="Pfam" id="PF07729"/>
    </source>
</evidence>
<dbReference type="GO" id="GO:0003677">
    <property type="term" value="F:DNA binding"/>
    <property type="evidence" value="ECO:0007669"/>
    <property type="project" value="UniProtKB-KW"/>
</dbReference>
<evidence type="ECO:0000256" key="1">
    <source>
        <dbReference type="ARBA" id="ARBA00023015"/>
    </source>
</evidence>
<dbReference type="EMBL" id="BARV01028302">
    <property type="protein sequence ID" value="GAI45978.1"/>
    <property type="molecule type" value="Genomic_DNA"/>
</dbReference>
<comment type="caution">
    <text evidence="5">The sequence shown here is derived from an EMBL/GenBank/DDBJ whole genome shotgun (WGS) entry which is preliminary data.</text>
</comment>
<feature type="non-terminal residue" evidence="5">
    <location>
        <position position="1"/>
    </location>
</feature>
<name>X1NQY0_9ZZZZ</name>
<organism evidence="5">
    <name type="scientific">marine sediment metagenome</name>
    <dbReference type="NCBI Taxonomy" id="412755"/>
    <lineage>
        <taxon>unclassified sequences</taxon>
        <taxon>metagenomes</taxon>
        <taxon>ecological metagenomes</taxon>
    </lineage>
</organism>
<feature type="domain" description="GntR C-terminal" evidence="4">
    <location>
        <begin position="1"/>
        <end position="59"/>
    </location>
</feature>
<dbReference type="Gene3D" id="1.20.120.530">
    <property type="entry name" value="GntR ligand-binding domain-like"/>
    <property type="match status" value="1"/>
</dbReference>
<dbReference type="AlphaFoldDB" id="X1NQY0"/>
<reference evidence="5" key="1">
    <citation type="journal article" date="2014" name="Front. Microbiol.">
        <title>High frequency of phylogenetically diverse reductive dehalogenase-homologous genes in deep subseafloor sedimentary metagenomes.</title>
        <authorList>
            <person name="Kawai M."/>
            <person name="Futagami T."/>
            <person name="Toyoda A."/>
            <person name="Takaki Y."/>
            <person name="Nishi S."/>
            <person name="Hori S."/>
            <person name="Arai W."/>
            <person name="Tsubouchi T."/>
            <person name="Morono Y."/>
            <person name="Uchiyama I."/>
            <person name="Ito T."/>
            <person name="Fujiyama A."/>
            <person name="Inagaki F."/>
            <person name="Takami H."/>
        </authorList>
    </citation>
    <scope>NUCLEOTIDE SEQUENCE</scope>
    <source>
        <strain evidence="5">Expedition CK06-06</strain>
    </source>
</reference>